<feature type="active site" evidence="7">
    <location>
        <position position="161"/>
    </location>
</feature>
<dbReference type="InterPro" id="IPR023612">
    <property type="entry name" value="Peptidase_M4"/>
</dbReference>
<evidence type="ECO:0000256" key="7">
    <source>
        <dbReference type="PIRSR" id="PIRSR623612-1"/>
    </source>
</evidence>
<comment type="function">
    <text evidence="8">Extracellular zinc metalloprotease.</text>
</comment>
<evidence type="ECO:0000259" key="10">
    <source>
        <dbReference type="Pfam" id="PF02868"/>
    </source>
</evidence>
<dbReference type="InterPro" id="IPR013856">
    <property type="entry name" value="Peptidase_M4_domain"/>
</dbReference>
<dbReference type="GO" id="GO:0005576">
    <property type="term" value="C:extracellular region"/>
    <property type="evidence" value="ECO:0007669"/>
    <property type="project" value="UniProtKB-SubCell"/>
</dbReference>
<protein>
    <recommendedName>
        <fullName evidence="8">Neutral metalloproteinase</fullName>
        <ecNumber evidence="8">3.4.24.-</ecNumber>
    </recommendedName>
</protein>
<dbReference type="SUPFAM" id="SSF55486">
    <property type="entry name" value="Metalloproteases ('zincins'), catalytic domain"/>
    <property type="match status" value="1"/>
</dbReference>
<dbReference type="EC" id="3.4.24.-" evidence="8"/>
<keyword evidence="6 8" id="KW-0482">Metalloprotease</keyword>
<comment type="subcellular location">
    <subcellularLocation>
        <location evidence="8">Secreted</location>
    </subcellularLocation>
</comment>
<dbReference type="eggNOG" id="COG3227">
    <property type="taxonomic scope" value="Bacteria"/>
</dbReference>
<evidence type="ECO:0000256" key="6">
    <source>
        <dbReference type="ARBA" id="ARBA00023049"/>
    </source>
</evidence>
<dbReference type="PANTHER" id="PTHR43579:SF1">
    <property type="entry name" value="NEUTRAL METALLOPROTEINASE"/>
    <property type="match status" value="1"/>
</dbReference>
<feature type="domain" description="Peptidase M4" evidence="9">
    <location>
        <begin position="85"/>
        <end position="168"/>
    </location>
</feature>
<dbReference type="GO" id="GO:0046872">
    <property type="term" value="F:metal ion binding"/>
    <property type="evidence" value="ECO:0007669"/>
    <property type="project" value="UniProtKB-UniRule"/>
</dbReference>
<feature type="active site" description="Proton donor" evidence="7">
    <location>
        <position position="257"/>
    </location>
</feature>
<keyword evidence="4 8" id="KW-0378">Hydrolase</keyword>
<evidence type="ECO:0000259" key="9">
    <source>
        <dbReference type="Pfam" id="PF01447"/>
    </source>
</evidence>
<dbReference type="Gene3D" id="1.10.390.10">
    <property type="entry name" value="Neutral Protease Domain 2"/>
    <property type="match status" value="1"/>
</dbReference>
<evidence type="ECO:0000256" key="8">
    <source>
        <dbReference type="RuleBase" id="RU366073"/>
    </source>
</evidence>
<dbReference type="Proteomes" id="UP000182114">
    <property type="component" value="Unassembled WGS sequence"/>
</dbReference>
<dbReference type="GO" id="GO:0004222">
    <property type="term" value="F:metalloendopeptidase activity"/>
    <property type="evidence" value="ECO:0007669"/>
    <property type="project" value="UniProtKB-UniRule"/>
</dbReference>
<comment type="similarity">
    <text evidence="1 8">Belongs to the peptidase M4 family.</text>
</comment>
<evidence type="ECO:0000256" key="2">
    <source>
        <dbReference type="ARBA" id="ARBA00022670"/>
    </source>
</evidence>
<reference evidence="12" key="1">
    <citation type="submission" date="2016-10" db="EMBL/GenBank/DDBJ databases">
        <authorList>
            <person name="Varghese N."/>
            <person name="Submissions S."/>
        </authorList>
    </citation>
    <scope>NUCLEOTIDE SEQUENCE [LARGE SCALE GENOMIC DNA]</scope>
    <source>
        <strain evidence="12">DSM 24729</strain>
    </source>
</reference>
<comment type="cofactor">
    <cofactor evidence="8">
        <name>Zn(2+)</name>
        <dbReference type="ChEBI" id="CHEBI:29105"/>
    </cofactor>
</comment>
<dbReference type="InterPro" id="IPR052759">
    <property type="entry name" value="Metalloprotease_M4"/>
</dbReference>
<dbReference type="RefSeq" id="WP_025615400.1">
    <property type="nucleotide sequence ID" value="NZ_CANMGP010000003.1"/>
</dbReference>
<dbReference type="Pfam" id="PF02868">
    <property type="entry name" value="Peptidase_M4_C"/>
    <property type="match status" value="1"/>
</dbReference>
<accession>A0A1G7GDC2</accession>
<dbReference type="PANTHER" id="PTHR43579">
    <property type="match status" value="1"/>
</dbReference>
<evidence type="ECO:0000256" key="4">
    <source>
        <dbReference type="ARBA" id="ARBA00022801"/>
    </source>
</evidence>
<keyword evidence="12" id="KW-1185">Reference proteome</keyword>
<keyword evidence="8" id="KW-0964">Secreted</keyword>
<dbReference type="EMBL" id="FNBD01000004">
    <property type="protein sequence ID" value="SDE86083.1"/>
    <property type="molecule type" value="Genomic_DNA"/>
</dbReference>
<evidence type="ECO:0000256" key="3">
    <source>
        <dbReference type="ARBA" id="ARBA00022723"/>
    </source>
</evidence>
<dbReference type="PRINTS" id="PR00730">
    <property type="entry name" value="THERMOLYSIN"/>
</dbReference>
<dbReference type="InterPro" id="IPR001570">
    <property type="entry name" value="Peptidase_M4_C_domain"/>
</dbReference>
<name>A0A1G7GDC2_9FLAO</name>
<feature type="domain" description="Peptidase M4 C-terminal" evidence="10">
    <location>
        <begin position="171"/>
        <end position="332"/>
    </location>
</feature>
<dbReference type="CDD" id="cd09597">
    <property type="entry name" value="M4_TLP"/>
    <property type="match status" value="1"/>
</dbReference>
<dbReference type="AlphaFoldDB" id="A0A1G7GDC2"/>
<organism evidence="11 12">
    <name type="scientific">Cellulophaga baltica</name>
    <dbReference type="NCBI Taxonomy" id="76594"/>
    <lineage>
        <taxon>Bacteria</taxon>
        <taxon>Pseudomonadati</taxon>
        <taxon>Bacteroidota</taxon>
        <taxon>Flavobacteriia</taxon>
        <taxon>Flavobacteriales</taxon>
        <taxon>Flavobacteriaceae</taxon>
        <taxon>Cellulophaga</taxon>
    </lineage>
</organism>
<proteinExistence type="inferred from homology"/>
<dbReference type="GO" id="GO:0006508">
    <property type="term" value="P:proteolysis"/>
    <property type="evidence" value="ECO:0007669"/>
    <property type="project" value="UniProtKB-KW"/>
</dbReference>
<keyword evidence="2 8" id="KW-0645">Protease</keyword>
<gene>
    <name evidence="11" type="ORF">SAMN04487992_104301</name>
</gene>
<evidence type="ECO:0000256" key="5">
    <source>
        <dbReference type="ARBA" id="ARBA00022833"/>
    </source>
</evidence>
<keyword evidence="3" id="KW-0479">Metal-binding</keyword>
<dbReference type="Gene3D" id="3.10.170.10">
    <property type="match status" value="1"/>
</dbReference>
<keyword evidence="5 8" id="KW-0862">Zinc</keyword>
<sequence length="339" mass="38141">MCTKHHCHIVPEHILAALAKRGSKSCKKTLNDTRRILEKRNTLLNGLLQQELRIAKGERLIYDCENRFQQRVSLSRSEGDAATDDETINNAYETSGFVRDYFKTTFNLNSVNGEGMNLVSNVHYGENYNNAFWDGDEMTYGDGDQQDFKEFASAIDVVAHELTHGITQFMANLEYQGQSGALNEHFSDVFGTVIKQKYLDQSLEDANWLIGDTIITESFPGVALRSMKEPGTANDFDVQPDHMDNYYAGPEDNQGVHINSGIPNKAFYLCCLEIGIDDAALLWFETLKFLWRTATFNDLYDVLITTSTTLIAQEKISEKTIAVLEDSFSSVGLPQKALI</sequence>
<evidence type="ECO:0000313" key="11">
    <source>
        <dbReference type="EMBL" id="SDE86083.1"/>
    </source>
</evidence>
<evidence type="ECO:0000313" key="12">
    <source>
        <dbReference type="Proteomes" id="UP000182114"/>
    </source>
</evidence>
<dbReference type="InterPro" id="IPR027268">
    <property type="entry name" value="Peptidase_M4/M1_CTD_sf"/>
</dbReference>
<dbReference type="Pfam" id="PF01447">
    <property type="entry name" value="Peptidase_M4"/>
    <property type="match status" value="1"/>
</dbReference>
<evidence type="ECO:0000256" key="1">
    <source>
        <dbReference type="ARBA" id="ARBA00009388"/>
    </source>
</evidence>